<dbReference type="Pfam" id="PF04784">
    <property type="entry name" value="DUF547"/>
    <property type="match status" value="1"/>
</dbReference>
<dbReference type="PANTHER" id="PTHR46361">
    <property type="entry name" value="ELECTRON CARRIER/ PROTEIN DISULFIDE OXIDOREDUCTASE"/>
    <property type="match status" value="1"/>
</dbReference>
<evidence type="ECO:0000313" key="2">
    <source>
        <dbReference type="EMBL" id="VEP11777.1"/>
    </source>
</evidence>
<evidence type="ECO:0000259" key="1">
    <source>
        <dbReference type="Pfam" id="PF04784"/>
    </source>
</evidence>
<organism evidence="2 3">
    <name type="scientific">Hyella patelloides LEGE 07179</name>
    <dbReference type="NCBI Taxonomy" id="945734"/>
    <lineage>
        <taxon>Bacteria</taxon>
        <taxon>Bacillati</taxon>
        <taxon>Cyanobacteriota</taxon>
        <taxon>Cyanophyceae</taxon>
        <taxon>Pleurocapsales</taxon>
        <taxon>Hyellaceae</taxon>
        <taxon>Hyella</taxon>
    </lineage>
</organism>
<protein>
    <recommendedName>
        <fullName evidence="1">DUF547 domain-containing protein</fullName>
    </recommendedName>
</protein>
<name>A0A563VKA9_9CYAN</name>
<sequence length="301" mass="33988">MIGMNFELEIETTMFSSIKRSLILVSTVVLLASCSQSKSLLSEIEPKDTQAVATVNPSEAVSYDSYANLLGQYLDERGFVNYSELQTNRQSLDEFNNSVGSVAPANFLSWSEDEQIAFLINAYNSYTLAAIIDREPLTKSIRDIPQVWKKEQYQVVGQNKSLDGIEHGTLRKDYNEPRIHAALVCAAISCPPLRNEPYRGENLDAQLDDQVNAWLSNSESGLNIDRQNNTVSMSAIFKWFGEDWIPNYGTNEGFAGNEKQKAALNFISNYVSPEDAKYLKEGNYKVRYLDYDWSLNIHSKN</sequence>
<dbReference type="AlphaFoldDB" id="A0A563VKA9"/>
<accession>A0A563VKA9</accession>
<dbReference type="EMBL" id="CAACVJ010000023">
    <property type="protein sequence ID" value="VEP11777.1"/>
    <property type="molecule type" value="Genomic_DNA"/>
</dbReference>
<evidence type="ECO:0000313" key="3">
    <source>
        <dbReference type="Proteomes" id="UP000320055"/>
    </source>
</evidence>
<dbReference type="InterPro" id="IPR006869">
    <property type="entry name" value="DUF547"/>
</dbReference>
<dbReference type="PANTHER" id="PTHR46361:SF3">
    <property type="entry name" value="ELECTRON CARRIER_ PROTEIN DISULFIDE OXIDOREDUCTASE"/>
    <property type="match status" value="1"/>
</dbReference>
<keyword evidence="3" id="KW-1185">Reference proteome</keyword>
<gene>
    <name evidence="2" type="ORF">H1P_1190018</name>
</gene>
<reference evidence="2 3" key="1">
    <citation type="submission" date="2019-01" db="EMBL/GenBank/DDBJ databases">
        <authorList>
            <person name="Brito A."/>
        </authorList>
    </citation>
    <scope>NUCLEOTIDE SEQUENCE [LARGE SCALE GENOMIC DNA]</scope>
    <source>
        <strain evidence="2">1</strain>
    </source>
</reference>
<dbReference type="Proteomes" id="UP000320055">
    <property type="component" value="Unassembled WGS sequence"/>
</dbReference>
<feature type="domain" description="DUF547" evidence="1">
    <location>
        <begin position="109"/>
        <end position="214"/>
    </location>
</feature>
<proteinExistence type="predicted"/>